<comment type="caution">
    <text evidence="3">The sequence shown here is derived from an EMBL/GenBank/DDBJ whole genome shotgun (WGS) entry which is preliminary data.</text>
</comment>
<protein>
    <recommendedName>
        <fullName evidence="2">YCII-related domain-containing protein</fullName>
    </recommendedName>
</protein>
<dbReference type="Pfam" id="PF03795">
    <property type="entry name" value="YCII"/>
    <property type="match status" value="1"/>
</dbReference>
<dbReference type="Gene3D" id="3.30.70.1060">
    <property type="entry name" value="Dimeric alpha+beta barrel"/>
    <property type="match status" value="1"/>
</dbReference>
<evidence type="ECO:0000313" key="4">
    <source>
        <dbReference type="Proteomes" id="UP000541583"/>
    </source>
</evidence>
<dbReference type="EMBL" id="JACHCB010000018">
    <property type="protein sequence ID" value="MBB6112453.1"/>
    <property type="molecule type" value="Genomic_DNA"/>
</dbReference>
<dbReference type="SUPFAM" id="SSF54909">
    <property type="entry name" value="Dimeric alpha+beta barrel"/>
    <property type="match status" value="1"/>
</dbReference>
<dbReference type="Proteomes" id="UP000541583">
    <property type="component" value="Unassembled WGS sequence"/>
</dbReference>
<dbReference type="PANTHER" id="PTHR35174:SF1">
    <property type="entry name" value="BLL0086 PROTEIN"/>
    <property type="match status" value="1"/>
</dbReference>
<proteinExistence type="inferred from homology"/>
<name>A0ABR6PSA0_9SPHI</name>
<reference evidence="3 4" key="1">
    <citation type="submission" date="2020-08" db="EMBL/GenBank/DDBJ databases">
        <title>Genomic Encyclopedia of Type Strains, Phase IV (KMG-V): Genome sequencing to study the core and pangenomes of soil and plant-associated prokaryotes.</title>
        <authorList>
            <person name="Whitman W."/>
        </authorList>
    </citation>
    <scope>NUCLEOTIDE SEQUENCE [LARGE SCALE GENOMIC DNA]</scope>
    <source>
        <strain evidence="3 4">ANJLi2</strain>
    </source>
</reference>
<comment type="similarity">
    <text evidence="1">Belongs to the YciI family.</text>
</comment>
<dbReference type="RefSeq" id="WP_076377627.1">
    <property type="nucleotide sequence ID" value="NZ_FTMG01000018.1"/>
</dbReference>
<sequence>MKEFLFVFRNNSVGAPQGSPEEMQAVTQKWMDWVGGIAAQNKLVNRGNRLFGDGKVVRSNNVITDGPYTEIKELIGGYTLVKAESLEEAAELAKGCPILAFGGNVEVREINPL</sequence>
<keyword evidence="4" id="KW-1185">Reference proteome</keyword>
<dbReference type="InterPro" id="IPR011008">
    <property type="entry name" value="Dimeric_a/b-barrel"/>
</dbReference>
<evidence type="ECO:0000313" key="3">
    <source>
        <dbReference type="EMBL" id="MBB6112453.1"/>
    </source>
</evidence>
<feature type="domain" description="YCII-related" evidence="2">
    <location>
        <begin position="21"/>
        <end position="111"/>
    </location>
</feature>
<dbReference type="PANTHER" id="PTHR35174">
    <property type="entry name" value="BLL7171 PROTEIN-RELATED"/>
    <property type="match status" value="1"/>
</dbReference>
<evidence type="ECO:0000259" key="2">
    <source>
        <dbReference type="Pfam" id="PF03795"/>
    </source>
</evidence>
<dbReference type="InterPro" id="IPR005545">
    <property type="entry name" value="YCII"/>
</dbReference>
<organism evidence="3 4">
    <name type="scientific">Mucilaginibacter lappiensis</name>
    <dbReference type="NCBI Taxonomy" id="354630"/>
    <lineage>
        <taxon>Bacteria</taxon>
        <taxon>Pseudomonadati</taxon>
        <taxon>Bacteroidota</taxon>
        <taxon>Sphingobacteriia</taxon>
        <taxon>Sphingobacteriales</taxon>
        <taxon>Sphingobacteriaceae</taxon>
        <taxon>Mucilaginibacter</taxon>
    </lineage>
</organism>
<accession>A0ABR6PSA0</accession>
<evidence type="ECO:0000256" key="1">
    <source>
        <dbReference type="ARBA" id="ARBA00007689"/>
    </source>
</evidence>
<gene>
    <name evidence="3" type="ORF">HDF23_005228</name>
</gene>